<sequence length="149" mass="15582">MAPKRKDGTSSKPTSANAAAVEKAADPVSAPSGEDEASAPKKGRFVKQDPGMTAKQFEESAKSMAIAFGEGAEFGTITAEPSTFSTGSYGWKANSKIRVKVNVDGEEKEVQVVVGLNMTVSGSKPDAKKPAVSNGKPRGRPRKNPVTEE</sequence>
<feature type="region of interest" description="Disordered" evidence="1">
    <location>
        <begin position="1"/>
        <end position="50"/>
    </location>
</feature>
<accession>A0A5B0PDJ0</accession>
<proteinExistence type="predicted"/>
<reference evidence="4 5" key="1">
    <citation type="submission" date="2019-05" db="EMBL/GenBank/DDBJ databases">
        <title>Emergence of the Ug99 lineage of the wheat stem rust pathogen through somatic hybridization.</title>
        <authorList>
            <person name="Li F."/>
            <person name="Upadhyaya N.M."/>
            <person name="Sperschneider J."/>
            <person name="Matny O."/>
            <person name="Nguyen-Phuc H."/>
            <person name="Mago R."/>
            <person name="Raley C."/>
            <person name="Miller M.E."/>
            <person name="Silverstein K.A.T."/>
            <person name="Henningsen E."/>
            <person name="Hirsch C.D."/>
            <person name="Visser B."/>
            <person name="Pretorius Z.A."/>
            <person name="Steffenson B.J."/>
            <person name="Schwessinger B."/>
            <person name="Dodds P.N."/>
            <person name="Figueroa M."/>
        </authorList>
    </citation>
    <scope>NUCLEOTIDE SEQUENCE [LARGE SCALE GENOMIC DNA]</scope>
    <source>
        <strain evidence="3">21-0</strain>
        <strain evidence="2 5">Ug99</strain>
    </source>
</reference>
<organism evidence="3 4">
    <name type="scientific">Puccinia graminis f. sp. tritici</name>
    <dbReference type="NCBI Taxonomy" id="56615"/>
    <lineage>
        <taxon>Eukaryota</taxon>
        <taxon>Fungi</taxon>
        <taxon>Dikarya</taxon>
        <taxon>Basidiomycota</taxon>
        <taxon>Pucciniomycotina</taxon>
        <taxon>Pucciniomycetes</taxon>
        <taxon>Pucciniales</taxon>
        <taxon>Pucciniaceae</taxon>
        <taxon>Puccinia</taxon>
    </lineage>
</organism>
<name>A0A5B0PDJ0_PUCGR</name>
<feature type="region of interest" description="Disordered" evidence="1">
    <location>
        <begin position="120"/>
        <end position="149"/>
    </location>
</feature>
<dbReference type="Proteomes" id="UP000324748">
    <property type="component" value="Unassembled WGS sequence"/>
</dbReference>
<gene>
    <name evidence="3" type="ORF">PGT21_016677</name>
    <name evidence="2" type="ORF">PGTUg99_022672</name>
</gene>
<dbReference type="EMBL" id="VDEP01000372">
    <property type="protein sequence ID" value="KAA1095329.1"/>
    <property type="molecule type" value="Genomic_DNA"/>
</dbReference>
<evidence type="ECO:0000313" key="5">
    <source>
        <dbReference type="Proteomes" id="UP000325313"/>
    </source>
</evidence>
<protein>
    <submittedName>
        <fullName evidence="3">Uncharacterized protein</fullName>
    </submittedName>
</protein>
<evidence type="ECO:0000313" key="2">
    <source>
        <dbReference type="EMBL" id="KAA1095329.1"/>
    </source>
</evidence>
<evidence type="ECO:0000313" key="4">
    <source>
        <dbReference type="Proteomes" id="UP000324748"/>
    </source>
</evidence>
<comment type="caution">
    <text evidence="3">The sequence shown here is derived from an EMBL/GenBank/DDBJ whole genome shotgun (WGS) entry which is preliminary data.</text>
</comment>
<evidence type="ECO:0000313" key="3">
    <source>
        <dbReference type="EMBL" id="KAA1099667.1"/>
    </source>
</evidence>
<evidence type="ECO:0000256" key="1">
    <source>
        <dbReference type="SAM" id="MobiDB-lite"/>
    </source>
</evidence>
<dbReference type="Proteomes" id="UP000325313">
    <property type="component" value="Unassembled WGS sequence"/>
</dbReference>
<dbReference type="EMBL" id="VSWC01000054">
    <property type="protein sequence ID" value="KAA1099667.1"/>
    <property type="molecule type" value="Genomic_DNA"/>
</dbReference>
<dbReference type="OrthoDB" id="2497589at2759"/>
<keyword evidence="4" id="KW-1185">Reference proteome</keyword>
<dbReference type="AlphaFoldDB" id="A0A5B0PDJ0"/>